<comment type="caution">
    <text evidence="4">The sequence shown here is derived from an EMBL/GenBank/DDBJ whole genome shotgun (WGS) entry which is preliminary data.</text>
</comment>
<feature type="domain" description="C2H2-type" evidence="3">
    <location>
        <begin position="290"/>
        <end position="318"/>
    </location>
</feature>
<keyword evidence="1" id="KW-0862">Zinc</keyword>
<evidence type="ECO:0000256" key="2">
    <source>
        <dbReference type="SAM" id="MobiDB-lite"/>
    </source>
</evidence>
<dbReference type="Proteomes" id="UP001152622">
    <property type="component" value="Chromosome 6"/>
</dbReference>
<reference evidence="4" key="1">
    <citation type="journal article" date="2023" name="Science">
        <title>Genome structures resolve the early diversification of teleost fishes.</title>
        <authorList>
            <person name="Parey E."/>
            <person name="Louis A."/>
            <person name="Montfort J."/>
            <person name="Bouchez O."/>
            <person name="Roques C."/>
            <person name="Iampietro C."/>
            <person name="Lluch J."/>
            <person name="Castinel A."/>
            <person name="Donnadieu C."/>
            <person name="Desvignes T."/>
            <person name="Floi Bucao C."/>
            <person name="Jouanno E."/>
            <person name="Wen M."/>
            <person name="Mejri S."/>
            <person name="Dirks R."/>
            <person name="Jansen H."/>
            <person name="Henkel C."/>
            <person name="Chen W.J."/>
            <person name="Zahm M."/>
            <person name="Cabau C."/>
            <person name="Klopp C."/>
            <person name="Thompson A.W."/>
            <person name="Robinson-Rechavi M."/>
            <person name="Braasch I."/>
            <person name="Lecointre G."/>
            <person name="Bobe J."/>
            <person name="Postlethwait J.H."/>
            <person name="Berthelot C."/>
            <person name="Roest Crollius H."/>
            <person name="Guiguen Y."/>
        </authorList>
    </citation>
    <scope>NUCLEOTIDE SEQUENCE</scope>
    <source>
        <strain evidence="4">WJC10195</strain>
    </source>
</reference>
<evidence type="ECO:0000313" key="4">
    <source>
        <dbReference type="EMBL" id="KAJ8355485.1"/>
    </source>
</evidence>
<feature type="region of interest" description="Disordered" evidence="2">
    <location>
        <begin position="217"/>
        <end position="240"/>
    </location>
</feature>
<keyword evidence="1" id="KW-0479">Metal-binding</keyword>
<keyword evidence="1" id="KW-0863">Zinc-finger</keyword>
<protein>
    <recommendedName>
        <fullName evidence="3">C2H2-type domain-containing protein</fullName>
    </recommendedName>
</protein>
<feature type="region of interest" description="Disordered" evidence="2">
    <location>
        <begin position="97"/>
        <end position="141"/>
    </location>
</feature>
<evidence type="ECO:0000256" key="1">
    <source>
        <dbReference type="PROSITE-ProRule" id="PRU00042"/>
    </source>
</evidence>
<sequence>MEAIRYAEGKIRATLPSMVECKFFSMPRPVFQRVVDSQWWSPTSSGEAIKAESVMENSDYTGVEPRSSLNRCEDIEERRERKTGYLMSREQKDILANMKEEEEDGERQSVKMEGEDGVRDEEGLWKDEEKERDDQREGRVSDQVTKIFKCENNEGESEFRQQEGEELSALVTSCLLKQPIVLIHRLEITDILVPVSSPSCPMAYKRDMGARSPWRRHELSPLRGNGSLRQKKGQPVTRKRKTIGQLERPLNLLPSSSENGICTEASLCSPITPSRNQDTGQTVEVSSQVFGCSQCPFIHTEEVNLHQHIEKVHPEERRRTQQSQQLVHAFITD</sequence>
<dbReference type="GO" id="GO:0008270">
    <property type="term" value="F:zinc ion binding"/>
    <property type="evidence" value="ECO:0007669"/>
    <property type="project" value="UniProtKB-KW"/>
</dbReference>
<feature type="compositionally biased region" description="Basic residues" evidence="2">
    <location>
        <begin position="229"/>
        <end position="240"/>
    </location>
</feature>
<name>A0A9Q1FBX2_SYNKA</name>
<evidence type="ECO:0000313" key="5">
    <source>
        <dbReference type="Proteomes" id="UP001152622"/>
    </source>
</evidence>
<gene>
    <name evidence="4" type="ORF">SKAU_G00182790</name>
</gene>
<keyword evidence="5" id="KW-1185">Reference proteome</keyword>
<dbReference type="PROSITE" id="PS50157">
    <property type="entry name" value="ZINC_FINGER_C2H2_2"/>
    <property type="match status" value="1"/>
</dbReference>
<evidence type="ECO:0000259" key="3">
    <source>
        <dbReference type="PROSITE" id="PS50157"/>
    </source>
</evidence>
<dbReference type="InterPro" id="IPR013087">
    <property type="entry name" value="Znf_C2H2_type"/>
</dbReference>
<dbReference type="AlphaFoldDB" id="A0A9Q1FBX2"/>
<dbReference type="EMBL" id="JAINUF010000006">
    <property type="protein sequence ID" value="KAJ8355485.1"/>
    <property type="molecule type" value="Genomic_DNA"/>
</dbReference>
<dbReference type="OrthoDB" id="8959641at2759"/>
<feature type="region of interest" description="Disordered" evidence="2">
    <location>
        <begin position="313"/>
        <end position="333"/>
    </location>
</feature>
<feature type="compositionally biased region" description="Basic and acidic residues" evidence="2">
    <location>
        <begin position="106"/>
        <end position="140"/>
    </location>
</feature>
<accession>A0A9Q1FBX2</accession>
<organism evidence="4 5">
    <name type="scientific">Synaphobranchus kaupii</name>
    <name type="common">Kaup's arrowtooth eel</name>
    <dbReference type="NCBI Taxonomy" id="118154"/>
    <lineage>
        <taxon>Eukaryota</taxon>
        <taxon>Metazoa</taxon>
        <taxon>Chordata</taxon>
        <taxon>Craniata</taxon>
        <taxon>Vertebrata</taxon>
        <taxon>Euteleostomi</taxon>
        <taxon>Actinopterygii</taxon>
        <taxon>Neopterygii</taxon>
        <taxon>Teleostei</taxon>
        <taxon>Anguilliformes</taxon>
        <taxon>Synaphobranchidae</taxon>
        <taxon>Synaphobranchus</taxon>
    </lineage>
</organism>
<proteinExistence type="predicted"/>